<dbReference type="PRINTS" id="PR00690">
    <property type="entry name" value="ADHESNFAMILY"/>
</dbReference>
<protein>
    <submittedName>
        <fullName evidence="7">Zinc transport system substrate-binding protein</fullName>
    </submittedName>
</protein>
<evidence type="ECO:0000256" key="5">
    <source>
        <dbReference type="SAM" id="Coils"/>
    </source>
</evidence>
<proteinExistence type="inferred from homology"/>
<keyword evidence="2 4" id="KW-0813">Transport</keyword>
<gene>
    <name evidence="7" type="ORF">EDC37_10669</name>
</gene>
<dbReference type="InterPro" id="IPR006127">
    <property type="entry name" value="ZnuA-like"/>
</dbReference>
<keyword evidence="3 6" id="KW-0732">Signal</keyword>
<dbReference type="EMBL" id="SMAA01000006">
    <property type="protein sequence ID" value="TCS79654.1"/>
    <property type="molecule type" value="Genomic_DNA"/>
</dbReference>
<dbReference type="AlphaFoldDB" id="A0A4R3K9F3"/>
<keyword evidence="8" id="KW-1185">Reference proteome</keyword>
<organism evidence="7 8">
    <name type="scientific">Pectinatus cerevisiiphilus</name>
    <dbReference type="NCBI Taxonomy" id="86956"/>
    <lineage>
        <taxon>Bacteria</taxon>
        <taxon>Bacillati</taxon>
        <taxon>Bacillota</taxon>
        <taxon>Negativicutes</taxon>
        <taxon>Selenomonadales</taxon>
        <taxon>Selenomonadaceae</taxon>
        <taxon>Pectinatus</taxon>
    </lineage>
</organism>
<comment type="similarity">
    <text evidence="1 4">Belongs to the bacterial solute-binding protein 9 family.</text>
</comment>
<evidence type="ECO:0000256" key="3">
    <source>
        <dbReference type="ARBA" id="ARBA00022729"/>
    </source>
</evidence>
<dbReference type="PANTHER" id="PTHR42953:SF3">
    <property type="entry name" value="HIGH-AFFINITY ZINC UPTAKE SYSTEM PROTEIN ZNUA"/>
    <property type="match status" value="1"/>
</dbReference>
<comment type="caution">
    <text evidence="7">The sequence shown here is derived from an EMBL/GenBank/DDBJ whole genome shotgun (WGS) entry which is preliminary data.</text>
</comment>
<accession>A0A4R3K9F3</accession>
<dbReference type="GO" id="GO:0007155">
    <property type="term" value="P:cell adhesion"/>
    <property type="evidence" value="ECO:0007669"/>
    <property type="project" value="InterPro"/>
</dbReference>
<evidence type="ECO:0000256" key="4">
    <source>
        <dbReference type="RuleBase" id="RU003512"/>
    </source>
</evidence>
<dbReference type="GO" id="GO:0046872">
    <property type="term" value="F:metal ion binding"/>
    <property type="evidence" value="ECO:0007669"/>
    <property type="project" value="InterPro"/>
</dbReference>
<dbReference type="InterPro" id="IPR006129">
    <property type="entry name" value="AdhesinB"/>
</dbReference>
<dbReference type="InterPro" id="IPR050492">
    <property type="entry name" value="Bact_metal-bind_prot9"/>
</dbReference>
<dbReference type="RefSeq" id="WP_132548694.1">
    <property type="nucleotide sequence ID" value="NZ_SMAA01000006.1"/>
</dbReference>
<dbReference type="PROSITE" id="PS51257">
    <property type="entry name" value="PROKAR_LIPOPROTEIN"/>
    <property type="match status" value="1"/>
</dbReference>
<keyword evidence="5" id="KW-0175">Coiled coil</keyword>
<name>A0A4R3K9F3_9FIRM</name>
<dbReference type="OrthoDB" id="9810636at2"/>
<dbReference type="PANTHER" id="PTHR42953">
    <property type="entry name" value="HIGH-AFFINITY ZINC UPTAKE SYSTEM PROTEIN ZNUA-RELATED"/>
    <property type="match status" value="1"/>
</dbReference>
<dbReference type="InterPro" id="IPR006128">
    <property type="entry name" value="Lipoprotein_PsaA-like"/>
</dbReference>
<dbReference type="PRINTS" id="PR00691">
    <property type="entry name" value="ADHESINB"/>
</dbReference>
<evidence type="ECO:0000256" key="1">
    <source>
        <dbReference type="ARBA" id="ARBA00011028"/>
    </source>
</evidence>
<dbReference type="GO" id="GO:0030001">
    <property type="term" value="P:metal ion transport"/>
    <property type="evidence" value="ECO:0007669"/>
    <property type="project" value="InterPro"/>
</dbReference>
<dbReference type="Pfam" id="PF01297">
    <property type="entry name" value="ZnuA"/>
    <property type="match status" value="1"/>
</dbReference>
<sequence>MKKNFLIYLLLSFFLLTMGGCGTTNKEAQQNADGQKLNVVVSFDAIRAITEAVGGDHVNVQNIIPSGSEPHNFEPTAQNLATLQNAKLFIYNGFSLEQSWLDKSLSTVSDKIDKKELTVVEASKGATPLQLDEKADNGTSLPDPHIWLSIEGGELEAENIKNALIQVDPANKDDYEKNYQNLKNDMDQLKQEYAAKFANSKRKDFVTGHAAFGYLARDFGLQQNSVSDALLSGEPSAKKLKELTDYCKENHVTTIFVEDMVSPKVSETLANEVNAKAVKIYTLEDIPDGMDYIAVLKYDLDKIYESLN</sequence>
<evidence type="ECO:0000313" key="8">
    <source>
        <dbReference type="Proteomes" id="UP000295188"/>
    </source>
</evidence>
<reference evidence="7 8" key="1">
    <citation type="submission" date="2019-03" db="EMBL/GenBank/DDBJ databases">
        <title>Genomic Encyclopedia of Type Strains, Phase IV (KMG-IV): sequencing the most valuable type-strain genomes for metagenomic binning, comparative biology and taxonomic classification.</title>
        <authorList>
            <person name="Goeker M."/>
        </authorList>
    </citation>
    <scope>NUCLEOTIDE SEQUENCE [LARGE SCALE GENOMIC DNA]</scope>
    <source>
        <strain evidence="7 8">DSM 20467</strain>
    </source>
</reference>
<evidence type="ECO:0000256" key="6">
    <source>
        <dbReference type="SAM" id="SignalP"/>
    </source>
</evidence>
<dbReference type="Proteomes" id="UP000295188">
    <property type="component" value="Unassembled WGS sequence"/>
</dbReference>
<dbReference type="SUPFAM" id="SSF53807">
    <property type="entry name" value="Helical backbone' metal receptor"/>
    <property type="match status" value="1"/>
</dbReference>
<feature type="coiled-coil region" evidence="5">
    <location>
        <begin position="172"/>
        <end position="199"/>
    </location>
</feature>
<dbReference type="Gene3D" id="3.40.50.1980">
    <property type="entry name" value="Nitrogenase molybdenum iron protein domain"/>
    <property type="match status" value="2"/>
</dbReference>
<evidence type="ECO:0000313" key="7">
    <source>
        <dbReference type="EMBL" id="TCS79654.1"/>
    </source>
</evidence>
<evidence type="ECO:0000256" key="2">
    <source>
        <dbReference type="ARBA" id="ARBA00022448"/>
    </source>
</evidence>
<feature type="chain" id="PRO_5039371247" evidence="6">
    <location>
        <begin position="24"/>
        <end position="308"/>
    </location>
</feature>
<feature type="signal peptide" evidence="6">
    <location>
        <begin position="1"/>
        <end position="23"/>
    </location>
</feature>